<dbReference type="InterPro" id="IPR002102">
    <property type="entry name" value="Cohesin_dom"/>
</dbReference>
<feature type="domain" description="Fibronectin type-III" evidence="2">
    <location>
        <begin position="677"/>
        <end position="779"/>
    </location>
</feature>
<protein>
    <recommendedName>
        <fullName evidence="5">PKD domain-containing protein</fullName>
    </recommendedName>
</protein>
<evidence type="ECO:0008006" key="5">
    <source>
        <dbReference type="Google" id="ProtNLM"/>
    </source>
</evidence>
<dbReference type="CDD" id="cd14256">
    <property type="entry name" value="Dockerin_I"/>
    <property type="match status" value="1"/>
</dbReference>
<dbReference type="InterPro" id="IPR044060">
    <property type="entry name" value="Bacterial_rp_domain"/>
</dbReference>
<dbReference type="Pfam" id="PF00041">
    <property type="entry name" value="fn3"/>
    <property type="match status" value="1"/>
</dbReference>
<dbReference type="EMBL" id="LWLG01000005">
    <property type="protein sequence ID" value="OAQ20917.1"/>
    <property type="molecule type" value="Genomic_DNA"/>
</dbReference>
<dbReference type="InterPro" id="IPR036439">
    <property type="entry name" value="Dockerin_dom_sf"/>
</dbReference>
<dbReference type="Proteomes" id="UP000078390">
    <property type="component" value="Unassembled WGS sequence"/>
</dbReference>
<organism evidence="3 4">
    <name type="scientific">Thermosulfurimonas dismutans</name>
    <dbReference type="NCBI Taxonomy" id="999894"/>
    <lineage>
        <taxon>Bacteria</taxon>
        <taxon>Pseudomonadati</taxon>
        <taxon>Thermodesulfobacteriota</taxon>
        <taxon>Thermodesulfobacteria</taxon>
        <taxon>Thermodesulfobacteriales</taxon>
        <taxon>Thermodesulfobacteriaceae</taxon>
        <taxon>Thermosulfurimonas</taxon>
    </lineage>
</organism>
<dbReference type="SUPFAM" id="SSF49265">
    <property type="entry name" value="Fibronectin type III"/>
    <property type="match status" value="1"/>
</dbReference>
<keyword evidence="4" id="KW-1185">Reference proteome</keyword>
<dbReference type="SMART" id="SM00089">
    <property type="entry name" value="PKD"/>
    <property type="match status" value="1"/>
</dbReference>
<evidence type="ECO:0000259" key="1">
    <source>
        <dbReference type="PROSITE" id="PS50093"/>
    </source>
</evidence>
<dbReference type="InterPro" id="IPR036116">
    <property type="entry name" value="FN3_sf"/>
</dbReference>
<dbReference type="CDD" id="cd00146">
    <property type="entry name" value="PKD"/>
    <property type="match status" value="1"/>
</dbReference>
<dbReference type="Pfam" id="PF18998">
    <property type="entry name" value="Flg_new_2"/>
    <property type="match status" value="3"/>
</dbReference>
<dbReference type="SMART" id="SM00060">
    <property type="entry name" value="FN3"/>
    <property type="match status" value="1"/>
</dbReference>
<feature type="domain" description="PKD" evidence="1">
    <location>
        <begin position="1090"/>
        <end position="1178"/>
    </location>
</feature>
<dbReference type="Gene3D" id="2.60.40.10">
    <property type="entry name" value="Immunoglobulins"/>
    <property type="match status" value="2"/>
</dbReference>
<accession>A0A179D4D3</accession>
<dbReference type="Pfam" id="PF00963">
    <property type="entry name" value="Cohesin"/>
    <property type="match status" value="1"/>
</dbReference>
<dbReference type="PROSITE" id="PS50093">
    <property type="entry name" value="PKD"/>
    <property type="match status" value="1"/>
</dbReference>
<evidence type="ECO:0000313" key="3">
    <source>
        <dbReference type="EMBL" id="OAQ20917.1"/>
    </source>
</evidence>
<dbReference type="OrthoDB" id="5298703at2"/>
<proteinExistence type="predicted"/>
<dbReference type="GO" id="GO:0030246">
    <property type="term" value="F:carbohydrate binding"/>
    <property type="evidence" value="ECO:0007669"/>
    <property type="project" value="InterPro"/>
</dbReference>
<gene>
    <name evidence="3" type="ORF">TDIS_1044</name>
</gene>
<sequence length="1567" mass="170562">MIKSLKICSFSKIVVLSFFVLNVIISTAFSITLQSPIEPWTLISYLYEPSSLSISSYVYPVESNGLVIYNGNSLKRFYKIIPPESGTVYFYIKDKNGRDIIPRLSYSASEANKFFINFSQILSFSVVDLPKKLYLIITIEYKYRKLITKEKIIYWEVFYVIKNEKSPQNRIIYALLYIHHDIGSQIAAIKTIIDRKLTNLSKNVAAVAGEIIWKQYLNILPDSIAVFSPVLATAWDVVDALNSATAIMNQNMPILMKFAISYAQAFMCQTDAAFYLAKLVHLYNSLWELVNQLHNTSYRLWRKSLSSLFDNVGKNMHEYLVLLDRYDCNLAYNSYCDWSGVKDIIYGNGSYIGGIFFWDREKLFPEYIYITSKILKRNPSVLAQIYWESSKVLCNEDLHLSDAEVVQFLNEYKFENLIFGNPPRPIITNITYPTSVIKGNLVKININANNKGSDAIYGSITISFPYLKDLSAISIQNSGGLNVYKKLPGDTIYNSSCNSMTARYPMIEFGGQWKSGTTKTVTLLVDTSKLSPGNFKFYVRSTMTSVDDFWCHYKNYPQNSTTIDQQGWEVNSYSFKIVTKPPTGSILIENGALYTKSTSVVLNLNVYDDYTPIDQIQVCIKNSQTTCYPYDWKNFSNTKMWSLPSGDGNKCVYVKFRDSEGNISSWYHDCIILDTTPPSNPSLTATGGDARVTLSWSSVSDSRSGLKEFKLVYSTSGYPSSGCTSGTRLTLSSPIATSYTHTGLTNGRTYYYRLCAIDNAGNVSGGSTALAIPQVTRYTLSVSRTGSGTITSSPSGINCGSTCSASFDRGITVRLTAFPNIDSIFTGWGGDCAGCGSNATCSVVMDGAKSCSAQFELKKYMVTARVGNGKGTVEPLSQKVTHGGVARFTVTPDACYHVEGVDSTCGGTLSGNIFTTGQVTGNCSVVVNFGLNEYTIEAKAGVGGSISPSGNVTVECGGSQIFTIEPDKGYHVKDVVVDGVSKGAMTSYPFRDVKDNHIIEVIFERDRYRLSVSVEGGGGKIDCGGECYTDYDSGTKVTLKAIPDEGYSFAGWEGDCAECGNDRICPLVMDDSKSCTARFEPIQTQNQPPVIDLFSANPTSVEAPLSVEFVCTAHDPDGRIVEYTFQFGDGNNVTDYDGRVTHIYDKAGTYKARCVAKDDKGATAISNPLVIEVATTNQEPSCDAQHLNLCTTEADCVRAGGYWYNGSCHASPQSPSCENGVDTLILQNVYGHPGSEVVVPVILNGTSTTIGGISFTVTYNPAVLSFDRVEGARILQGGLITPYDNGSVVRIGIISATGISGSGEILRLIFRVNPISVAQTVVDLEIPQVEFANLEGNTFSGCGLGAKVYVDTNPIEVTMICSKEVNARKMFDIVFEIDTKNLTLGGLDLSLGFDAGLSAKGVTAVGLAQGATVQTNNSNLGSYRVGLIKASGFSGKGEVLKVTLEPGLDVTGEVTINISSIQGYDLTGTAVPIKVENGTCRVNVISCTPDGDVAPLGNRDGWVNIGDALVTLRFALGLETPTEEDRCHADVAPLGADGRPNPDGKITIGDALVILRKALGLVSWGYQ</sequence>
<dbReference type="InterPro" id="IPR008965">
    <property type="entry name" value="CBM2/CBM3_carb-bd_dom_sf"/>
</dbReference>
<dbReference type="GO" id="GO:0000272">
    <property type="term" value="P:polysaccharide catabolic process"/>
    <property type="evidence" value="ECO:0007669"/>
    <property type="project" value="InterPro"/>
</dbReference>
<dbReference type="PROSITE" id="PS50853">
    <property type="entry name" value="FN3"/>
    <property type="match status" value="1"/>
</dbReference>
<dbReference type="InterPro" id="IPR013783">
    <property type="entry name" value="Ig-like_fold"/>
</dbReference>
<dbReference type="Pfam" id="PF18911">
    <property type="entry name" value="PKD_4"/>
    <property type="match status" value="1"/>
</dbReference>
<name>A0A179D4D3_9BACT</name>
<dbReference type="Gene3D" id="1.10.1330.10">
    <property type="entry name" value="Dockerin domain"/>
    <property type="match status" value="1"/>
</dbReference>
<comment type="caution">
    <text evidence="3">The sequence shown here is derived from an EMBL/GenBank/DDBJ whole genome shotgun (WGS) entry which is preliminary data.</text>
</comment>
<dbReference type="SUPFAM" id="SSF49384">
    <property type="entry name" value="Carbohydrate-binding domain"/>
    <property type="match status" value="1"/>
</dbReference>
<evidence type="ECO:0000259" key="2">
    <source>
        <dbReference type="PROSITE" id="PS50853"/>
    </source>
</evidence>
<dbReference type="CDD" id="cd08547">
    <property type="entry name" value="Type_II_cohesin"/>
    <property type="match status" value="1"/>
</dbReference>
<evidence type="ECO:0000313" key="4">
    <source>
        <dbReference type="Proteomes" id="UP000078390"/>
    </source>
</evidence>
<dbReference type="InterPro" id="IPR035986">
    <property type="entry name" value="PKD_dom_sf"/>
</dbReference>
<dbReference type="RefSeq" id="WP_153303772.1">
    <property type="nucleotide sequence ID" value="NZ_LWLG01000005.1"/>
</dbReference>
<dbReference type="SUPFAM" id="SSF49299">
    <property type="entry name" value="PKD domain"/>
    <property type="match status" value="1"/>
</dbReference>
<dbReference type="InterPro" id="IPR000601">
    <property type="entry name" value="PKD_dom"/>
</dbReference>
<dbReference type="Gene3D" id="2.60.40.680">
    <property type="match status" value="2"/>
</dbReference>
<dbReference type="InterPro" id="IPR003961">
    <property type="entry name" value="FN3_dom"/>
</dbReference>
<reference evidence="3 4" key="1">
    <citation type="submission" date="2016-04" db="EMBL/GenBank/DDBJ databases">
        <title>Genome analysis of Thermosulfurimonas dismutans, the first thermophilic sulfur-disproportionating bacterium of the phylum Thermodesulfobacteria.</title>
        <authorList>
            <person name="Mardanov A.V."/>
            <person name="Beletsky A.V."/>
            <person name="Kadnikov V.V."/>
            <person name="Slobodkin A.I."/>
            <person name="Ravin N.V."/>
        </authorList>
    </citation>
    <scope>NUCLEOTIDE SEQUENCE [LARGE SCALE GENOMIC DNA]</scope>
    <source>
        <strain evidence="3 4">S95</strain>
    </source>
</reference>
<dbReference type="InterPro" id="IPR022409">
    <property type="entry name" value="PKD/Chitinase_dom"/>
</dbReference>